<accession>A0A8H6M7B5</accession>
<reference evidence="2 3" key="1">
    <citation type="submission" date="2020-07" db="EMBL/GenBank/DDBJ databases">
        <title>Comparative genomics of pyrophilous fungi reveals a link between fire events and developmental genes.</title>
        <authorList>
            <consortium name="DOE Joint Genome Institute"/>
            <person name="Steindorff A.S."/>
            <person name="Carver A."/>
            <person name="Calhoun S."/>
            <person name="Stillman K."/>
            <person name="Liu H."/>
            <person name="Lipzen A."/>
            <person name="Pangilinan J."/>
            <person name="Labutti K."/>
            <person name="Bruns T.D."/>
            <person name="Grigoriev I.V."/>
        </authorList>
    </citation>
    <scope>NUCLEOTIDE SEQUENCE [LARGE SCALE GENOMIC DNA]</scope>
    <source>
        <strain evidence="2 3">CBS 144469</strain>
    </source>
</reference>
<gene>
    <name evidence="2" type="ORF">DFP72DRAFT_848158</name>
</gene>
<sequence>MAPAAAPAPAARAHLKIPASQMPDAAVDGAAAPALCLLKTAPAAAPAPLCPGTFSWKRRLRAPARPTDSCGAELIHNSQAFAGVIDTFSTSSPTTTLSMPPKFCEKVAGTSPPAPRSLWMEEQWAKVLQDYELSESDEKPDPKFEAYLERIRNQPAPKPLPYVEIDDIPGHKCYKPLKRSAACTRVRRVTGSQSGVGGTAKASSAQATSSDDSDGWDEAVRVTLLPKDRNRLKKQQAQ</sequence>
<evidence type="ECO:0000313" key="3">
    <source>
        <dbReference type="Proteomes" id="UP000521943"/>
    </source>
</evidence>
<comment type="caution">
    <text evidence="2">The sequence shown here is derived from an EMBL/GenBank/DDBJ whole genome shotgun (WGS) entry which is preliminary data.</text>
</comment>
<organism evidence="2 3">
    <name type="scientific">Ephemerocybe angulata</name>
    <dbReference type="NCBI Taxonomy" id="980116"/>
    <lineage>
        <taxon>Eukaryota</taxon>
        <taxon>Fungi</taxon>
        <taxon>Dikarya</taxon>
        <taxon>Basidiomycota</taxon>
        <taxon>Agaricomycotina</taxon>
        <taxon>Agaricomycetes</taxon>
        <taxon>Agaricomycetidae</taxon>
        <taxon>Agaricales</taxon>
        <taxon>Agaricineae</taxon>
        <taxon>Psathyrellaceae</taxon>
        <taxon>Ephemerocybe</taxon>
    </lineage>
</organism>
<dbReference type="Proteomes" id="UP000521943">
    <property type="component" value="Unassembled WGS sequence"/>
</dbReference>
<dbReference type="EMBL" id="JACGCI010000033">
    <property type="protein sequence ID" value="KAF6754791.1"/>
    <property type="molecule type" value="Genomic_DNA"/>
</dbReference>
<dbReference type="AlphaFoldDB" id="A0A8H6M7B5"/>
<keyword evidence="3" id="KW-1185">Reference proteome</keyword>
<proteinExistence type="predicted"/>
<evidence type="ECO:0000313" key="2">
    <source>
        <dbReference type="EMBL" id="KAF6754791.1"/>
    </source>
</evidence>
<name>A0A8H6M7B5_9AGAR</name>
<evidence type="ECO:0000256" key="1">
    <source>
        <dbReference type="SAM" id="MobiDB-lite"/>
    </source>
</evidence>
<protein>
    <submittedName>
        <fullName evidence="2">Uncharacterized protein</fullName>
    </submittedName>
</protein>
<feature type="region of interest" description="Disordered" evidence="1">
    <location>
        <begin position="188"/>
        <end position="217"/>
    </location>
</feature>